<reference evidence="1" key="1">
    <citation type="submission" date="2022-04" db="EMBL/GenBank/DDBJ databases">
        <title>Halocatena sp. nov., isolated from a salt lake.</title>
        <authorList>
            <person name="Cui H.-L."/>
        </authorList>
    </citation>
    <scope>NUCLEOTIDE SEQUENCE</scope>
    <source>
        <strain evidence="1">AD-1</strain>
        <plasmid evidence="1">unnamed1</plasmid>
    </source>
</reference>
<sequence length="291" mass="33094">MWGYIAIDRWLCDSVAVADLPETSGVPDFECGQIDVDATRLHESKEEYRIKRRLEDLFDDRSYIGILTQKPGFDKQASTGNQWSENERQVEELLQKIEDIDPEDPSSIETDVLKIDFTEKSDGSFGFISRWERIAQIIPDREEKIPRILKSKTNQVREGRPFVVFIDCKLKSIDSIKEVVWILIGSPHGFAFESNIEVSDEVCAARSEWGDYLEEIGAIPARSDSYTAIRPGEEGLFVADELSGIAGVLIRLQTNDVGYVPNIYTSEIDSRRVYDRIDWGLNYVSLALSDL</sequence>
<gene>
    <name evidence="1" type="ORF">MW046_13940</name>
</gene>
<dbReference type="AlphaFoldDB" id="A0A8U0A9K1"/>
<dbReference type="EMBL" id="CP096020">
    <property type="protein sequence ID" value="UPM44527.1"/>
    <property type="molecule type" value="Genomic_DNA"/>
</dbReference>
<organism evidence="1 2">
    <name type="scientific">Halocatena salina</name>
    <dbReference type="NCBI Taxonomy" id="2934340"/>
    <lineage>
        <taxon>Archaea</taxon>
        <taxon>Methanobacteriati</taxon>
        <taxon>Methanobacteriota</taxon>
        <taxon>Stenosarchaea group</taxon>
        <taxon>Halobacteria</taxon>
        <taxon>Halobacteriales</taxon>
        <taxon>Natronomonadaceae</taxon>
        <taxon>Halocatena</taxon>
    </lineage>
</organism>
<dbReference type="GeneID" id="71929169"/>
<keyword evidence="1" id="KW-0614">Plasmid</keyword>
<dbReference type="Proteomes" id="UP000831768">
    <property type="component" value="Plasmid unnamed1"/>
</dbReference>
<dbReference type="KEGG" id="haad:MW046_13940"/>
<protein>
    <submittedName>
        <fullName evidence="1">Uncharacterized protein</fullName>
    </submittedName>
</protein>
<dbReference type="RefSeq" id="WP_247995181.1">
    <property type="nucleotide sequence ID" value="NZ_CP096020.1"/>
</dbReference>
<evidence type="ECO:0000313" key="2">
    <source>
        <dbReference type="Proteomes" id="UP000831768"/>
    </source>
</evidence>
<name>A0A8U0A9K1_9EURY</name>
<geneLocation type="plasmid" evidence="1 2">
    <name>unnamed1</name>
</geneLocation>
<evidence type="ECO:0000313" key="1">
    <source>
        <dbReference type="EMBL" id="UPM44527.1"/>
    </source>
</evidence>
<keyword evidence="2" id="KW-1185">Reference proteome</keyword>
<proteinExistence type="predicted"/>
<accession>A0A8U0A9K1</accession>